<reference evidence="2 3" key="1">
    <citation type="submission" date="2019-08" db="EMBL/GenBank/DDBJ databases">
        <title>Whole genome sequencing of chitin degrading bacteria Chitinophaga pinensis YS16.</title>
        <authorList>
            <person name="Singh R.P."/>
            <person name="Manchanda G."/>
            <person name="Maurya I.K."/>
            <person name="Joshi N.K."/>
            <person name="Srivastava A.K."/>
        </authorList>
    </citation>
    <scope>NUCLEOTIDE SEQUENCE [LARGE SCALE GENOMIC DNA]</scope>
    <source>
        <strain evidence="2 3">YS-16</strain>
    </source>
</reference>
<keyword evidence="3" id="KW-1185">Reference proteome</keyword>
<dbReference type="SMART" id="SM00860">
    <property type="entry name" value="SMI1_KNR4"/>
    <property type="match status" value="1"/>
</dbReference>
<dbReference type="PANTHER" id="PTHR47432">
    <property type="entry name" value="CELL WALL ASSEMBLY REGULATOR SMI1"/>
    <property type="match status" value="1"/>
</dbReference>
<dbReference type="SUPFAM" id="SSF160631">
    <property type="entry name" value="SMI1/KNR4-like"/>
    <property type="match status" value="1"/>
</dbReference>
<evidence type="ECO:0000313" key="2">
    <source>
        <dbReference type="EMBL" id="TWV99205.1"/>
    </source>
</evidence>
<gene>
    <name evidence="2" type="ORF">FEF09_18230</name>
</gene>
<dbReference type="InterPro" id="IPR037883">
    <property type="entry name" value="Knr4/Smi1-like_sf"/>
</dbReference>
<dbReference type="EMBL" id="VOHS01000018">
    <property type="protein sequence ID" value="TWV99205.1"/>
    <property type="molecule type" value="Genomic_DNA"/>
</dbReference>
<feature type="domain" description="Knr4/Smi1-like" evidence="1">
    <location>
        <begin position="26"/>
        <end position="152"/>
    </location>
</feature>
<dbReference type="Gene3D" id="3.40.1580.10">
    <property type="entry name" value="SMI1/KNR4-like"/>
    <property type="match status" value="1"/>
</dbReference>
<dbReference type="Pfam" id="PF09346">
    <property type="entry name" value="SMI1_KNR4"/>
    <property type="match status" value="1"/>
</dbReference>
<evidence type="ECO:0000313" key="3">
    <source>
        <dbReference type="Proteomes" id="UP000318815"/>
    </source>
</evidence>
<dbReference type="InterPro" id="IPR051873">
    <property type="entry name" value="KNR4/SMI1_regulator"/>
</dbReference>
<dbReference type="PANTHER" id="PTHR47432:SF1">
    <property type="entry name" value="CELL WALL ASSEMBLY REGULATOR SMI1"/>
    <property type="match status" value="1"/>
</dbReference>
<accession>A0A5C6LUR3</accession>
<dbReference type="RefSeq" id="WP_146306440.1">
    <property type="nucleotide sequence ID" value="NZ_VOHS01000018.1"/>
</dbReference>
<dbReference type="AlphaFoldDB" id="A0A5C6LUR3"/>
<organism evidence="2 3">
    <name type="scientific">Chitinophaga pinensis</name>
    <dbReference type="NCBI Taxonomy" id="79329"/>
    <lineage>
        <taxon>Bacteria</taxon>
        <taxon>Pseudomonadati</taxon>
        <taxon>Bacteroidota</taxon>
        <taxon>Chitinophagia</taxon>
        <taxon>Chitinophagales</taxon>
        <taxon>Chitinophagaceae</taxon>
        <taxon>Chitinophaga</taxon>
    </lineage>
</organism>
<name>A0A5C6LUR3_9BACT</name>
<dbReference type="InterPro" id="IPR018958">
    <property type="entry name" value="Knr4/Smi1-like_dom"/>
</dbReference>
<protein>
    <submittedName>
        <fullName evidence="2">SMI1/KNR4 family protein</fullName>
    </submittedName>
</protein>
<comment type="caution">
    <text evidence="2">The sequence shown here is derived from an EMBL/GenBank/DDBJ whole genome shotgun (WGS) entry which is preliminary data.</text>
</comment>
<sequence length="189" mass="21402">MQAYLNKLDEHLSTKRADYYATLQPGLSAEAIAALEKAYNVTLPADLRALYQWKNGQQEGTYEAFVNNSMFLSLQHALDTASELTGMIGTDFEMENWWHPSWIPLWDNGGGDYICYDTTGVFTGIKGQLIEFWHADNDRDTIAPDLTSFINSINQLYATTDKKDFDEYFEVKTPDGYPKGNFAGEPGKR</sequence>
<dbReference type="Proteomes" id="UP000318815">
    <property type="component" value="Unassembled WGS sequence"/>
</dbReference>
<dbReference type="OrthoDB" id="6989522at2"/>
<proteinExistence type="predicted"/>
<evidence type="ECO:0000259" key="1">
    <source>
        <dbReference type="SMART" id="SM00860"/>
    </source>
</evidence>